<organism evidence="6 7">
    <name type="scientific">Chitinilyticum piscinae</name>
    <dbReference type="NCBI Taxonomy" id="2866724"/>
    <lineage>
        <taxon>Bacteria</taxon>
        <taxon>Pseudomonadati</taxon>
        <taxon>Pseudomonadota</taxon>
        <taxon>Betaproteobacteria</taxon>
        <taxon>Neisseriales</taxon>
        <taxon>Chitinibacteraceae</taxon>
        <taxon>Chitinilyticum</taxon>
    </lineage>
</organism>
<evidence type="ECO:0000313" key="6">
    <source>
        <dbReference type="EMBL" id="MBE9607854.1"/>
    </source>
</evidence>
<dbReference type="SUPFAM" id="SSF47384">
    <property type="entry name" value="Homodimeric domain of signal transducing histidine kinase"/>
    <property type="match status" value="1"/>
</dbReference>
<feature type="transmembrane region" description="Helical" evidence="4">
    <location>
        <begin position="62"/>
        <end position="82"/>
    </location>
</feature>
<dbReference type="PROSITE" id="PS50109">
    <property type="entry name" value="HIS_KIN"/>
    <property type="match status" value="1"/>
</dbReference>
<dbReference type="PRINTS" id="PR00344">
    <property type="entry name" value="BCTRLSENSOR"/>
</dbReference>
<gene>
    <name evidence="6" type="ORF">INR99_00675</name>
</gene>
<keyword evidence="4" id="KW-1133">Transmembrane helix</keyword>
<dbReference type="InterPro" id="IPR003594">
    <property type="entry name" value="HATPase_dom"/>
</dbReference>
<protein>
    <recommendedName>
        <fullName evidence="2">histidine kinase</fullName>
        <ecNumber evidence="2">2.7.13.3</ecNumber>
    </recommendedName>
</protein>
<comment type="caution">
    <text evidence="6">The sequence shown here is derived from an EMBL/GenBank/DDBJ whole genome shotgun (WGS) entry which is preliminary data.</text>
</comment>
<feature type="transmembrane region" description="Helical" evidence="4">
    <location>
        <begin position="102"/>
        <end position="125"/>
    </location>
</feature>
<dbReference type="InterPro" id="IPR036890">
    <property type="entry name" value="HATPase_C_sf"/>
</dbReference>
<evidence type="ECO:0000256" key="3">
    <source>
        <dbReference type="ARBA" id="ARBA00022553"/>
    </source>
</evidence>
<dbReference type="Gene3D" id="1.10.287.130">
    <property type="match status" value="1"/>
</dbReference>
<dbReference type="PANTHER" id="PTHR43065">
    <property type="entry name" value="SENSOR HISTIDINE KINASE"/>
    <property type="match status" value="1"/>
</dbReference>
<proteinExistence type="predicted"/>
<dbReference type="Gene3D" id="3.30.565.10">
    <property type="entry name" value="Histidine kinase-like ATPase, C-terminal domain"/>
    <property type="match status" value="1"/>
</dbReference>
<keyword evidence="7" id="KW-1185">Reference proteome</keyword>
<dbReference type="PANTHER" id="PTHR43065:SF52">
    <property type="entry name" value="SENSOR PROTEIN KINASE PILS"/>
    <property type="match status" value="1"/>
</dbReference>
<keyword evidence="4" id="KW-0812">Transmembrane</keyword>
<dbReference type="InterPro" id="IPR005467">
    <property type="entry name" value="His_kinase_dom"/>
</dbReference>
<evidence type="ECO:0000259" key="5">
    <source>
        <dbReference type="PROSITE" id="PS50109"/>
    </source>
</evidence>
<accession>A0A8J7KCH3</accession>
<dbReference type="GO" id="GO:0000155">
    <property type="term" value="F:phosphorelay sensor kinase activity"/>
    <property type="evidence" value="ECO:0007669"/>
    <property type="project" value="InterPro"/>
</dbReference>
<sequence length="540" mass="59601">MAVTAPASSGVPSAEAALAASEARWRSLRLLNGFRLLVVLGLAVGLRLRAGQYNLDYSQLPLLIWTLMAYATASCLFFLPILGRRPAFSVQLTSQLLVDIGFVMLLMHFMGGVRSGLGMLLLPYLAAAGLIARGRMTLFYAAVATLALLGQTAWMTWQSNGELFPDYFSPVLLCVAFFTVALVAHRLARYAEENRALAEQRGIDLANLGQLNARILQDVSDGVVVVDAANQVHQYNEQVLRLGTLPPLRGEALADWSPALAGQLERWRAGDWSATGLLQLQRKTLRSRFLPLGEDKAGSVLIYLEDMDRLRREAQQLKLAALGRLTANLAHEIRNPLGAISHAAQLLQEESQHDALMQRLTGIITENTRRLDQMVSDVLELNRRDRVRRADIELHEWLRVFAESFVQQEGIVVALPVLGHLPEPIRFDPGQLQQVLWNLTRNGWRYCSKTAGSLRFVLDMAEGYAVLDVINDGPPVPTDAQHQLFEPFFTTEAKGTGLGLYIAREICAANGASLEYHAPADGGACFRILFGVVNAEKNEE</sequence>
<keyword evidence="4" id="KW-0472">Membrane</keyword>
<dbReference type="RefSeq" id="WP_194114366.1">
    <property type="nucleotide sequence ID" value="NZ_JADFUA010000001.1"/>
</dbReference>
<evidence type="ECO:0000256" key="4">
    <source>
        <dbReference type="SAM" id="Phobius"/>
    </source>
</evidence>
<evidence type="ECO:0000313" key="7">
    <source>
        <dbReference type="Proteomes" id="UP000604481"/>
    </source>
</evidence>
<dbReference type="InterPro" id="IPR004358">
    <property type="entry name" value="Sig_transdc_His_kin-like_C"/>
</dbReference>
<dbReference type="Pfam" id="PF02518">
    <property type="entry name" value="HATPase_c"/>
    <property type="match status" value="1"/>
</dbReference>
<evidence type="ECO:0000256" key="2">
    <source>
        <dbReference type="ARBA" id="ARBA00012438"/>
    </source>
</evidence>
<reference evidence="6 7" key="1">
    <citation type="submission" date="2020-10" db="EMBL/GenBank/DDBJ databases">
        <title>The genome sequence of Chitinilyticum litopenaei 4Y14.</title>
        <authorList>
            <person name="Liu Y."/>
        </authorList>
    </citation>
    <scope>NUCLEOTIDE SEQUENCE [LARGE SCALE GENOMIC DNA]</scope>
    <source>
        <strain evidence="6 7">4Y14</strain>
    </source>
</reference>
<dbReference type="EMBL" id="JADFUA010000001">
    <property type="protein sequence ID" value="MBE9607854.1"/>
    <property type="molecule type" value="Genomic_DNA"/>
</dbReference>
<dbReference type="InterPro" id="IPR003661">
    <property type="entry name" value="HisK_dim/P_dom"/>
</dbReference>
<feature type="transmembrane region" description="Helical" evidence="4">
    <location>
        <begin position="32"/>
        <end position="50"/>
    </location>
</feature>
<evidence type="ECO:0000256" key="1">
    <source>
        <dbReference type="ARBA" id="ARBA00000085"/>
    </source>
</evidence>
<comment type="catalytic activity">
    <reaction evidence="1">
        <text>ATP + protein L-histidine = ADP + protein N-phospho-L-histidine.</text>
        <dbReference type="EC" id="2.7.13.3"/>
    </reaction>
</comment>
<dbReference type="EC" id="2.7.13.3" evidence="2"/>
<dbReference type="Pfam" id="PF25323">
    <property type="entry name" value="6TM_PilS"/>
    <property type="match status" value="1"/>
</dbReference>
<dbReference type="Proteomes" id="UP000604481">
    <property type="component" value="Unassembled WGS sequence"/>
</dbReference>
<name>A0A8J7KCH3_9NEIS</name>
<feature type="domain" description="Histidine kinase" evidence="5">
    <location>
        <begin position="328"/>
        <end position="534"/>
    </location>
</feature>
<dbReference type="CDD" id="cd00082">
    <property type="entry name" value="HisKA"/>
    <property type="match status" value="1"/>
</dbReference>
<dbReference type="InterPro" id="IPR036097">
    <property type="entry name" value="HisK_dim/P_sf"/>
</dbReference>
<keyword evidence="3" id="KW-0597">Phosphoprotein</keyword>
<dbReference type="Pfam" id="PF00512">
    <property type="entry name" value="HisKA"/>
    <property type="match status" value="1"/>
</dbReference>
<dbReference type="SMART" id="SM00388">
    <property type="entry name" value="HisKA"/>
    <property type="match status" value="1"/>
</dbReference>
<keyword evidence="6" id="KW-0808">Transferase</keyword>
<dbReference type="SUPFAM" id="SSF55874">
    <property type="entry name" value="ATPase domain of HSP90 chaperone/DNA topoisomerase II/histidine kinase"/>
    <property type="match status" value="1"/>
</dbReference>
<keyword evidence="6" id="KW-0418">Kinase</keyword>
<dbReference type="SMART" id="SM00387">
    <property type="entry name" value="HATPase_c"/>
    <property type="match status" value="1"/>
</dbReference>
<dbReference type="AlphaFoldDB" id="A0A8J7KCH3"/>
<feature type="transmembrane region" description="Helical" evidence="4">
    <location>
        <begin position="167"/>
        <end position="188"/>
    </location>
</feature>
<feature type="transmembrane region" description="Helical" evidence="4">
    <location>
        <begin position="137"/>
        <end position="155"/>
    </location>
</feature>